<evidence type="ECO:0000313" key="2">
    <source>
        <dbReference type="EMBL" id="CAG6658761.1"/>
    </source>
</evidence>
<dbReference type="AlphaFoldDB" id="A0A8D8RX65"/>
<protein>
    <submittedName>
        <fullName evidence="2">Uncharacterized protein</fullName>
    </submittedName>
</protein>
<accession>A0A8D8RX65</accession>
<feature type="compositionally biased region" description="Polar residues" evidence="1">
    <location>
        <begin position="55"/>
        <end position="70"/>
    </location>
</feature>
<name>A0A8D8RX65_9HEMI</name>
<organism evidence="2">
    <name type="scientific">Cacopsylla melanoneura</name>
    <dbReference type="NCBI Taxonomy" id="428564"/>
    <lineage>
        <taxon>Eukaryota</taxon>
        <taxon>Metazoa</taxon>
        <taxon>Ecdysozoa</taxon>
        <taxon>Arthropoda</taxon>
        <taxon>Hexapoda</taxon>
        <taxon>Insecta</taxon>
        <taxon>Pterygota</taxon>
        <taxon>Neoptera</taxon>
        <taxon>Paraneoptera</taxon>
        <taxon>Hemiptera</taxon>
        <taxon>Sternorrhyncha</taxon>
        <taxon>Psylloidea</taxon>
        <taxon>Psyllidae</taxon>
        <taxon>Psyllinae</taxon>
        <taxon>Cacopsylla</taxon>
    </lineage>
</organism>
<evidence type="ECO:0000256" key="1">
    <source>
        <dbReference type="SAM" id="MobiDB-lite"/>
    </source>
</evidence>
<sequence>MRTNGYRREIKNIATILENCFLSKHLVVPRSRSMLRSPERVKHTGSTLVHCPSLPTRTPATSKPGTSSAVRTKASRPIIKLPSVLRTLWCCTKCRPIKIDRPIKAR</sequence>
<dbReference type="EMBL" id="HBUF01542577">
    <property type="protein sequence ID" value="CAG6755615.1"/>
    <property type="molecule type" value="Transcribed_RNA"/>
</dbReference>
<reference evidence="2" key="1">
    <citation type="submission" date="2021-05" db="EMBL/GenBank/DDBJ databases">
        <authorList>
            <person name="Alioto T."/>
            <person name="Alioto T."/>
            <person name="Gomez Garrido J."/>
        </authorList>
    </citation>
    <scope>NUCLEOTIDE SEQUENCE</scope>
</reference>
<proteinExistence type="predicted"/>
<dbReference type="EMBL" id="HBUF01542576">
    <property type="protein sequence ID" value="CAG6755613.1"/>
    <property type="molecule type" value="Transcribed_RNA"/>
</dbReference>
<feature type="region of interest" description="Disordered" evidence="1">
    <location>
        <begin position="35"/>
        <end position="73"/>
    </location>
</feature>
<dbReference type="EMBL" id="HBUF01192276">
    <property type="protein sequence ID" value="CAG6658761.1"/>
    <property type="molecule type" value="Transcribed_RNA"/>
</dbReference>